<sequence length="866" mass="98020">MKARSTLMMGIPNEYQLKFNSIKDAKLLMKAIEKRLQKLVSQLELLGETLEQDVNLKLLRSLSLEWNTHAIVWRNNADLETMSLDDLYNNLKVYEPEVKGMSNSISSSQNMDFVSSSINSPISTNELVNTTQTVKTTHGVPAASTQVNAAHIDNLSDVVICSFFASQPNNPQLISEDLQQIHPDDIEEMNIRWQMAIPRWNVTTAIKEDIFLESAELQEVKTTRTEMVKKETSMMKQLLQHWFGDKPPTPDLSYTGVDVFDDKPIVENKMSDAVKPKSIRKSNDALIIEDWVSDNEEENVSQPKTEKKIVNPSFAKKEFVQSKKTARKTVKYAEQYRQNTHTLRCNQINWNNMMSQKLESNFEMFNKACHVCGSFDHLQNMVPRVVLMKSALVSLNVARQVNTAHRKTTVNGARSMAIHKTGNMSYLIDYEDIDGGYVSFGEITKGGKITDRGSIKTVTKDETSEILKTFITGIENLVDHKVKVIRCDNGTEFENSVMNHFCTKKGILRHYSIARTPQQNDVAERRNRTLIESARTMLADSNCQLLFGTPTLSFMKPFGCPVTILNTKDPLGKFDGKANEGFFVGYSLISKAYRVFNSRTRIVEENLHISFSEHTPNVVGSGPDWLFDIDALTRTMHYEPIVPGTQSNVFAGTKANDNTTSKNSQDDAAKPSNDGVEKVNADSRKGSGYEDQQKDDNVNTNRTNNVNATSSDVNAVSTDELNAAFENLSIEYPNDLNMPPLEDILTSEFLVNEEDDAVEADMNNMYTSVQVGPTLTTRIHKDHPIEYVIRDIQSATQTRHMSKTMKEQGFFVQTLKQRNLHKDLQNCLFACFLSQEELKKVHQALKDSSWIKAMQEELLQFILQEV</sequence>
<reference evidence="4" key="1">
    <citation type="journal article" date="2022" name="Int. J. Mol. Sci.">
        <title>Draft Genome of Tanacetum Coccineum: Genomic Comparison of Closely Related Tanacetum-Family Plants.</title>
        <authorList>
            <person name="Yamashiro T."/>
            <person name="Shiraishi A."/>
            <person name="Nakayama K."/>
            <person name="Satake H."/>
        </authorList>
    </citation>
    <scope>NUCLEOTIDE SEQUENCE</scope>
</reference>
<dbReference type="PANTHER" id="PTHR42648:SF32">
    <property type="entry name" value="RIBONUCLEASE H-LIKE DOMAIN, GAG-PRE-INTEGRASE DOMAIN PROTEIN-RELATED"/>
    <property type="match status" value="1"/>
</dbReference>
<feature type="compositionally biased region" description="Low complexity" evidence="2">
    <location>
        <begin position="698"/>
        <end position="707"/>
    </location>
</feature>
<organism evidence="4 5">
    <name type="scientific">Tanacetum coccineum</name>
    <dbReference type="NCBI Taxonomy" id="301880"/>
    <lineage>
        <taxon>Eukaryota</taxon>
        <taxon>Viridiplantae</taxon>
        <taxon>Streptophyta</taxon>
        <taxon>Embryophyta</taxon>
        <taxon>Tracheophyta</taxon>
        <taxon>Spermatophyta</taxon>
        <taxon>Magnoliopsida</taxon>
        <taxon>eudicotyledons</taxon>
        <taxon>Gunneridae</taxon>
        <taxon>Pentapetalae</taxon>
        <taxon>asterids</taxon>
        <taxon>campanulids</taxon>
        <taxon>Asterales</taxon>
        <taxon>Asteraceae</taxon>
        <taxon>Asteroideae</taxon>
        <taxon>Anthemideae</taxon>
        <taxon>Anthemidinae</taxon>
        <taxon>Tanacetum</taxon>
    </lineage>
</organism>
<name>A0ABQ5JBF3_9ASTR</name>
<protein>
    <submittedName>
        <fullName evidence="4">Uncharacterized mitochondrial protein-like protein</fullName>
    </submittedName>
</protein>
<dbReference type="PROSITE" id="PS50994">
    <property type="entry name" value="INTEGRASE"/>
    <property type="match status" value="1"/>
</dbReference>
<accession>A0ABQ5JBF3</accession>
<evidence type="ECO:0000313" key="4">
    <source>
        <dbReference type="EMBL" id="GJU08444.1"/>
    </source>
</evidence>
<evidence type="ECO:0000259" key="3">
    <source>
        <dbReference type="PROSITE" id="PS50994"/>
    </source>
</evidence>
<feature type="compositionally biased region" description="Basic and acidic residues" evidence="2">
    <location>
        <begin position="664"/>
        <end position="697"/>
    </location>
</feature>
<dbReference type="InterPro" id="IPR012337">
    <property type="entry name" value="RNaseH-like_sf"/>
</dbReference>
<dbReference type="SUPFAM" id="SSF53098">
    <property type="entry name" value="Ribonuclease H-like"/>
    <property type="match status" value="1"/>
</dbReference>
<feature type="region of interest" description="Disordered" evidence="2">
    <location>
        <begin position="644"/>
        <end position="709"/>
    </location>
</feature>
<feature type="coiled-coil region" evidence="1">
    <location>
        <begin position="22"/>
        <end position="49"/>
    </location>
</feature>
<proteinExistence type="predicted"/>
<evidence type="ECO:0000256" key="1">
    <source>
        <dbReference type="SAM" id="Coils"/>
    </source>
</evidence>
<dbReference type="InterPro" id="IPR036397">
    <property type="entry name" value="RNaseH_sf"/>
</dbReference>
<dbReference type="InterPro" id="IPR039537">
    <property type="entry name" value="Retrotran_Ty1/copia-like"/>
</dbReference>
<keyword evidence="1" id="KW-0175">Coiled coil</keyword>
<dbReference type="Proteomes" id="UP001151760">
    <property type="component" value="Unassembled WGS sequence"/>
</dbReference>
<feature type="compositionally biased region" description="Polar residues" evidence="2">
    <location>
        <begin position="644"/>
        <end position="663"/>
    </location>
</feature>
<evidence type="ECO:0000313" key="5">
    <source>
        <dbReference type="Proteomes" id="UP001151760"/>
    </source>
</evidence>
<reference evidence="4" key="2">
    <citation type="submission" date="2022-01" db="EMBL/GenBank/DDBJ databases">
        <authorList>
            <person name="Yamashiro T."/>
            <person name="Shiraishi A."/>
            <person name="Satake H."/>
            <person name="Nakayama K."/>
        </authorList>
    </citation>
    <scope>NUCLEOTIDE SEQUENCE</scope>
</reference>
<feature type="domain" description="Integrase catalytic" evidence="3">
    <location>
        <begin position="417"/>
        <end position="587"/>
    </location>
</feature>
<keyword evidence="5" id="KW-1185">Reference proteome</keyword>
<dbReference type="InterPro" id="IPR057670">
    <property type="entry name" value="SH3_retrovirus"/>
</dbReference>
<dbReference type="Pfam" id="PF25597">
    <property type="entry name" value="SH3_retrovirus"/>
    <property type="match status" value="1"/>
</dbReference>
<comment type="caution">
    <text evidence="4">The sequence shown here is derived from an EMBL/GenBank/DDBJ whole genome shotgun (WGS) entry which is preliminary data.</text>
</comment>
<dbReference type="Gene3D" id="3.30.420.10">
    <property type="entry name" value="Ribonuclease H-like superfamily/Ribonuclease H"/>
    <property type="match status" value="1"/>
</dbReference>
<dbReference type="PANTHER" id="PTHR42648">
    <property type="entry name" value="TRANSPOSASE, PUTATIVE-RELATED"/>
    <property type="match status" value="1"/>
</dbReference>
<evidence type="ECO:0000256" key="2">
    <source>
        <dbReference type="SAM" id="MobiDB-lite"/>
    </source>
</evidence>
<gene>
    <name evidence="4" type="ORF">Tco_1124874</name>
</gene>
<dbReference type="InterPro" id="IPR001584">
    <property type="entry name" value="Integrase_cat-core"/>
</dbReference>
<dbReference type="EMBL" id="BQNB010021632">
    <property type="protein sequence ID" value="GJU08444.1"/>
    <property type="molecule type" value="Genomic_DNA"/>
</dbReference>